<evidence type="ECO:0000256" key="9">
    <source>
        <dbReference type="ARBA" id="ARBA00023014"/>
    </source>
</evidence>
<keyword evidence="2" id="KW-0479">Metal-binding</keyword>
<gene>
    <name evidence="15" type="ORF">AAA081_08810</name>
</gene>
<dbReference type="InterPro" id="IPR042493">
    <property type="entry name" value="XPD_DNA_FeS"/>
</dbReference>
<keyword evidence="4" id="KW-0227">DNA damage</keyword>
<dbReference type="Gene3D" id="1.10.30.20">
    <property type="entry name" value="Bacterial XPD DNA helicase, FeS cluster domain"/>
    <property type="match status" value="1"/>
</dbReference>
<feature type="domain" description="Helicase ATP-binding" evidence="14">
    <location>
        <begin position="177"/>
        <end position="430"/>
    </location>
</feature>
<evidence type="ECO:0000256" key="12">
    <source>
        <dbReference type="ARBA" id="ARBA00023235"/>
    </source>
</evidence>
<name>A0ABV1J858_9FIRM</name>
<evidence type="ECO:0000256" key="6">
    <source>
        <dbReference type="ARBA" id="ARBA00022806"/>
    </source>
</evidence>
<evidence type="ECO:0000256" key="8">
    <source>
        <dbReference type="ARBA" id="ARBA00023004"/>
    </source>
</evidence>
<evidence type="ECO:0000256" key="13">
    <source>
        <dbReference type="ARBA" id="ARBA00038058"/>
    </source>
</evidence>
<dbReference type="Gene3D" id="3.90.320.10">
    <property type="match status" value="1"/>
</dbReference>
<proteinExistence type="inferred from homology"/>
<keyword evidence="3" id="KW-0547">Nucleotide-binding</keyword>
<dbReference type="EMBL" id="JBBNPS010000042">
    <property type="protein sequence ID" value="MEQ3354391.1"/>
    <property type="molecule type" value="Genomic_DNA"/>
</dbReference>
<dbReference type="SUPFAM" id="SSF52540">
    <property type="entry name" value="P-loop containing nucleoside triphosphate hydrolases"/>
    <property type="match status" value="2"/>
</dbReference>
<keyword evidence="10" id="KW-0238">DNA-binding</keyword>
<comment type="caution">
    <text evidence="15">The sequence shown here is derived from an EMBL/GenBank/DDBJ whole genome shotgun (WGS) entry which is preliminary data.</text>
</comment>
<keyword evidence="7" id="KW-0067">ATP-binding</keyword>
<reference evidence="15 16" key="1">
    <citation type="submission" date="2024-04" db="EMBL/GenBank/DDBJ databases">
        <title>Human intestinal bacterial collection.</title>
        <authorList>
            <person name="Pauvert C."/>
            <person name="Hitch T.C.A."/>
            <person name="Clavel T."/>
        </authorList>
    </citation>
    <scope>NUCLEOTIDE SEQUENCE [LARGE SCALE GENOMIC DNA]</scope>
    <source>
        <strain evidence="15 16">CLA-SR-H026</strain>
    </source>
</reference>
<dbReference type="InterPro" id="IPR006555">
    <property type="entry name" value="ATP-dep_Helicase_C"/>
</dbReference>
<protein>
    <submittedName>
        <fullName evidence="15">Helicase C-terminal domain-containing protein</fullName>
    </submittedName>
</protein>
<dbReference type="Gene3D" id="1.10.275.40">
    <property type="match status" value="1"/>
</dbReference>
<dbReference type="PROSITE" id="PS51193">
    <property type="entry name" value="HELICASE_ATP_BIND_2"/>
    <property type="match status" value="1"/>
</dbReference>
<dbReference type="InterPro" id="IPR014013">
    <property type="entry name" value="Helic_SF1/SF2_ATP-bd_DinG/Rad3"/>
</dbReference>
<sequence>MKNHWSVRKLVALTLRSGDIDSGFLSHKRAQEGIRLHQKLQRAYPPSFESEVEIAGTVAYDGGEIFLEGRIDGVDEDACLLDEIKSTVYTKEAIDARPDELHWAQLKCYGYLYAKAKGLDEVHLRLTYIRIEDEEVFRYDKTMAFAELNAFMNEVMARFQRIQKRLADFEALSLASAKALPFPYDDFRPGQRDMAVAVYNMIQTEGTLLAQAPTGIGKTIATLFSSIKAIGEGLIGGVFYATGRSTQKTVATDTLALLREKDLRIKSTELVAKEKACLNDALNCTPEACPYAKGHYDRLLDGIVDIYDHADLFDGPTVARFAEKHRLCPFEFALDLSNLSPILIGDYNYIFHPKSYLERLMEDRDRLKSTCLLVDEAHNLIDRGRDMYSSSLSVEELESVDYPTKKIKSLAIDLAEKIRAVTAAEDTTYDQLDEDFSEAVEDFIDAAANYLARLKAEPEEDFLELYFHLLDWQNLNLYYDEDRFTFFVPRKNTLRLMCLDPSRVLSARRELFQSAVYFSATLSPMDYHSYCLGAGEERKAMVLDSPFDPAHLLILHPPHLSTKYKDRARTLPEISRYLQAFSTTREGNFIHFFPSYAYKDQVYATCMEWEECGHDQARSMTEKERADYIDRFRNERPVHGYGVMGGAFSEGVDLSGEALMGVSILTLSLPGLSRERELIKNRFNRLGKDGYAYAYTYPGLTKVEQAAGRIIRSDSDRGQLLLLDDRYLRPDIRALLPAHWRVETVASVDDMIEKINAFWR</sequence>
<keyword evidence="16" id="KW-1185">Reference proteome</keyword>
<dbReference type="PANTHER" id="PTHR11472:SF34">
    <property type="entry name" value="REGULATOR OF TELOMERE ELONGATION HELICASE 1"/>
    <property type="match status" value="1"/>
</dbReference>
<evidence type="ECO:0000256" key="3">
    <source>
        <dbReference type="ARBA" id="ARBA00022741"/>
    </source>
</evidence>
<comment type="similarity">
    <text evidence="13">Belongs to the helicase family. DinG subfamily.</text>
</comment>
<dbReference type="SMART" id="SM00488">
    <property type="entry name" value="DEXDc2"/>
    <property type="match status" value="1"/>
</dbReference>
<dbReference type="Gene3D" id="3.40.50.300">
    <property type="entry name" value="P-loop containing nucleotide triphosphate hydrolases"/>
    <property type="match status" value="2"/>
</dbReference>
<dbReference type="InterPro" id="IPR011604">
    <property type="entry name" value="PDDEXK-like_dom_sf"/>
</dbReference>
<keyword evidence="1" id="KW-0004">4Fe-4S</keyword>
<evidence type="ECO:0000256" key="11">
    <source>
        <dbReference type="ARBA" id="ARBA00023204"/>
    </source>
</evidence>
<evidence type="ECO:0000259" key="14">
    <source>
        <dbReference type="PROSITE" id="PS51193"/>
    </source>
</evidence>
<dbReference type="PANTHER" id="PTHR11472">
    <property type="entry name" value="DNA REPAIR DEAD HELICASE RAD3/XP-D SUBFAMILY MEMBER"/>
    <property type="match status" value="1"/>
</dbReference>
<keyword evidence="9" id="KW-0411">Iron-sulfur</keyword>
<keyword evidence="11" id="KW-0234">DNA repair</keyword>
<evidence type="ECO:0000256" key="7">
    <source>
        <dbReference type="ARBA" id="ARBA00022840"/>
    </source>
</evidence>
<keyword evidence="6 15" id="KW-0347">Helicase</keyword>
<dbReference type="Pfam" id="PF06733">
    <property type="entry name" value="DEAD_2"/>
    <property type="match status" value="1"/>
</dbReference>
<dbReference type="Pfam" id="PF13307">
    <property type="entry name" value="Helicase_C_2"/>
    <property type="match status" value="1"/>
</dbReference>
<evidence type="ECO:0000256" key="4">
    <source>
        <dbReference type="ARBA" id="ARBA00022763"/>
    </source>
</evidence>
<dbReference type="RefSeq" id="WP_349054663.1">
    <property type="nucleotide sequence ID" value="NZ_JBBNPS010000042.1"/>
</dbReference>
<evidence type="ECO:0000313" key="15">
    <source>
        <dbReference type="EMBL" id="MEQ3354391.1"/>
    </source>
</evidence>
<dbReference type="InterPro" id="IPR006554">
    <property type="entry name" value="Helicase-like_DEXD_c2"/>
</dbReference>
<keyword evidence="5" id="KW-0378">Hydrolase</keyword>
<evidence type="ECO:0000256" key="2">
    <source>
        <dbReference type="ARBA" id="ARBA00022723"/>
    </source>
</evidence>
<evidence type="ECO:0000256" key="10">
    <source>
        <dbReference type="ARBA" id="ARBA00023125"/>
    </source>
</evidence>
<evidence type="ECO:0000256" key="1">
    <source>
        <dbReference type="ARBA" id="ARBA00022485"/>
    </source>
</evidence>
<dbReference type="InterPro" id="IPR010614">
    <property type="entry name" value="RAD3-like_helicase_DEAD"/>
</dbReference>
<keyword evidence="12" id="KW-0413">Isomerase</keyword>
<accession>A0ABV1J858</accession>
<dbReference type="InterPro" id="IPR045028">
    <property type="entry name" value="DinG/Rad3-like"/>
</dbReference>
<keyword evidence="8" id="KW-0408">Iron</keyword>
<dbReference type="InterPro" id="IPR027417">
    <property type="entry name" value="P-loop_NTPase"/>
</dbReference>
<dbReference type="GO" id="GO:0004386">
    <property type="term" value="F:helicase activity"/>
    <property type="evidence" value="ECO:0007669"/>
    <property type="project" value="UniProtKB-KW"/>
</dbReference>
<evidence type="ECO:0000313" key="16">
    <source>
        <dbReference type="Proteomes" id="UP001481872"/>
    </source>
</evidence>
<dbReference type="SMART" id="SM00491">
    <property type="entry name" value="HELICc2"/>
    <property type="match status" value="1"/>
</dbReference>
<organism evidence="15 16">
    <name type="scientific">Aedoeadaptatus acetigenes</name>
    <dbReference type="NCBI Taxonomy" id="2981723"/>
    <lineage>
        <taxon>Bacteria</taxon>
        <taxon>Bacillati</taxon>
        <taxon>Bacillota</taxon>
        <taxon>Tissierellia</taxon>
        <taxon>Tissierellales</taxon>
        <taxon>Peptoniphilaceae</taxon>
        <taxon>Aedoeadaptatus</taxon>
    </lineage>
</organism>
<evidence type="ECO:0000256" key="5">
    <source>
        <dbReference type="ARBA" id="ARBA00022801"/>
    </source>
</evidence>
<dbReference type="Proteomes" id="UP001481872">
    <property type="component" value="Unassembled WGS sequence"/>
</dbReference>